<evidence type="ECO:0000313" key="3">
    <source>
        <dbReference type="Proteomes" id="UP000174145"/>
    </source>
</evidence>
<organism evidence="2 3">
    <name type="scientific">Alphaentomopoxvirus acuprea</name>
    <dbReference type="NCBI Taxonomy" id="62099"/>
    <lineage>
        <taxon>Viruses</taxon>
        <taxon>Varidnaviria</taxon>
        <taxon>Bamfordvirae</taxon>
        <taxon>Nucleocytoviricota</taxon>
        <taxon>Pokkesviricetes</taxon>
        <taxon>Chitovirales</taxon>
        <taxon>Poxviridae</taxon>
        <taxon>Entomopoxvirinae</taxon>
        <taxon>Alphaentomopoxvirus</taxon>
    </lineage>
</organism>
<dbReference type="Pfam" id="PF00078">
    <property type="entry name" value="RVT_1"/>
    <property type="match status" value="1"/>
</dbReference>
<protein>
    <submittedName>
        <fullName evidence="2">Reverse transcriptase</fullName>
    </submittedName>
</protein>
<keyword evidence="2" id="KW-0548">Nucleotidyltransferase</keyword>
<accession>W6JIV1</accession>
<feature type="domain" description="Reverse transcriptase" evidence="1">
    <location>
        <begin position="1"/>
        <end position="222"/>
    </location>
</feature>
<dbReference type="KEGG" id="vg:18263582"/>
<keyword evidence="2" id="KW-0695">RNA-directed DNA polymerase</keyword>
<dbReference type="PROSITE" id="PS50878">
    <property type="entry name" value="RT_POL"/>
    <property type="match status" value="1"/>
</dbReference>
<dbReference type="SUPFAM" id="SSF56672">
    <property type="entry name" value="DNA/RNA polymerases"/>
    <property type="match status" value="1"/>
</dbReference>
<proteinExistence type="predicted"/>
<dbReference type="Gene3D" id="3.30.70.270">
    <property type="match status" value="1"/>
</dbReference>
<dbReference type="Proteomes" id="UP000174145">
    <property type="component" value="Segment"/>
</dbReference>
<dbReference type="EMBL" id="AP013055">
    <property type="protein sequence ID" value="BAO49513.1"/>
    <property type="molecule type" value="Genomic_DNA"/>
</dbReference>
<evidence type="ECO:0000259" key="1">
    <source>
        <dbReference type="PROSITE" id="PS50878"/>
    </source>
</evidence>
<name>W6JIV1_9POXV</name>
<evidence type="ECO:0000313" key="2">
    <source>
        <dbReference type="EMBL" id="BAO49513.1"/>
    </source>
</evidence>
<dbReference type="InterPro" id="IPR000477">
    <property type="entry name" value="RT_dom"/>
</dbReference>
<keyword evidence="2" id="KW-0808">Transferase</keyword>
<keyword evidence="3" id="KW-1185">Reference proteome</keyword>
<dbReference type="GO" id="GO:0003964">
    <property type="term" value="F:RNA-directed DNA polymerase activity"/>
    <property type="evidence" value="ECO:0007669"/>
    <property type="project" value="UniProtKB-KW"/>
</dbReference>
<reference evidence="2 3" key="1">
    <citation type="journal article" date="2014" name="Virology">
        <title>The complete genome sequence of the Alphaentomopoxvirus Anomala cuprea entomopoxvirus, including its terminal hairpin loop sequences, suggests a potentially unique mode of apoptosis inhibition and mode of DNA replication.</title>
        <authorList>
            <person name="Mitsuhashi W."/>
            <person name="Miyamoto K."/>
            <person name="Wada S."/>
        </authorList>
    </citation>
    <scope>NUCLEOTIDE SEQUENCE [LARGE SCALE GENOMIC DNA]</scope>
    <source>
        <strain evidence="2">CV6M</strain>
    </source>
</reference>
<sequence length="275" mass="33140">MKMDISGIHIESIDFNLSLYINKLYRKQNRLIFVLDNSLKRILKEFRNEYLIKFTTYNYNDLIIRIKNLINDNYFVIVTDIKNAYFSVDRTKLYTILQNITEIDEDSIEFLKCYYKTFSFVDRNSYYTISNGLITGCPLSSLLFNIYLTHSLSEFNNNVLIYHDDIIIYSDTYNDIMQLYTNIICKLKEYKLEINLNKTHFIHNSDYNEFSCEPVTILNFTLYPMNNYKTELILCLIQYMKCKHNKEKYFKHKDLWDKQTLKLYHETIDSFKNGI</sequence>
<dbReference type="GeneID" id="18263582"/>
<dbReference type="InterPro" id="IPR043128">
    <property type="entry name" value="Rev_trsase/Diguanyl_cyclase"/>
</dbReference>
<dbReference type="RefSeq" id="YP_009001626.1">
    <property type="nucleotide sequence ID" value="NC_023426.1"/>
</dbReference>
<dbReference type="InterPro" id="IPR043502">
    <property type="entry name" value="DNA/RNA_pol_sf"/>
</dbReference>